<organism evidence="1 2">
    <name type="scientific">Trichinella pseudospiralis</name>
    <name type="common">Parasitic roundworm</name>
    <dbReference type="NCBI Taxonomy" id="6337"/>
    <lineage>
        <taxon>Eukaryota</taxon>
        <taxon>Metazoa</taxon>
        <taxon>Ecdysozoa</taxon>
        <taxon>Nematoda</taxon>
        <taxon>Enoplea</taxon>
        <taxon>Dorylaimia</taxon>
        <taxon>Trichinellida</taxon>
        <taxon>Trichinellidae</taxon>
        <taxon>Trichinella</taxon>
    </lineage>
</organism>
<gene>
    <name evidence="1" type="ORF">T4D_2070</name>
</gene>
<dbReference type="AlphaFoldDB" id="A0A0V1FD93"/>
<protein>
    <submittedName>
        <fullName evidence="1">Uncharacterized protein</fullName>
    </submittedName>
</protein>
<keyword evidence="2" id="KW-1185">Reference proteome</keyword>
<name>A0A0V1FD93_TRIPS</name>
<accession>A0A0V1FD93</accession>
<comment type="caution">
    <text evidence="1">The sequence shown here is derived from an EMBL/GenBank/DDBJ whole genome shotgun (WGS) entry which is preliminary data.</text>
</comment>
<reference evidence="1 2" key="1">
    <citation type="submission" date="2015-01" db="EMBL/GenBank/DDBJ databases">
        <title>Evolution of Trichinella species and genotypes.</title>
        <authorList>
            <person name="Korhonen P.K."/>
            <person name="Edoardo P."/>
            <person name="Giuseppe L.R."/>
            <person name="Gasser R.B."/>
        </authorList>
    </citation>
    <scope>NUCLEOTIDE SEQUENCE [LARGE SCALE GENOMIC DNA]</scope>
    <source>
        <strain evidence="1">ISS470</strain>
    </source>
</reference>
<dbReference type="EMBL" id="JYDT01000124">
    <property type="protein sequence ID" value="KRY84032.1"/>
    <property type="molecule type" value="Genomic_DNA"/>
</dbReference>
<proteinExistence type="predicted"/>
<evidence type="ECO:0000313" key="2">
    <source>
        <dbReference type="Proteomes" id="UP000054995"/>
    </source>
</evidence>
<sequence length="84" mass="9819">MLKESFNKIMGIDIVFLLIRMQFNNVTEFGRNNHLQNLVSRQISILNSVSFATKMGFLRLEAIFRTCLNADDYFLRIGKNFSPR</sequence>
<dbReference type="OrthoDB" id="10424579at2759"/>
<evidence type="ECO:0000313" key="1">
    <source>
        <dbReference type="EMBL" id="KRY84032.1"/>
    </source>
</evidence>
<dbReference type="Proteomes" id="UP000054995">
    <property type="component" value="Unassembled WGS sequence"/>
</dbReference>